<evidence type="ECO:0000313" key="1">
    <source>
        <dbReference type="EMBL" id="MBP2361079.1"/>
    </source>
</evidence>
<organism evidence="1 2">
    <name type="scientific">Streptomyces clavifer</name>
    <dbReference type="NCBI Taxonomy" id="68188"/>
    <lineage>
        <taxon>Bacteria</taxon>
        <taxon>Bacillati</taxon>
        <taxon>Actinomycetota</taxon>
        <taxon>Actinomycetes</taxon>
        <taxon>Kitasatosporales</taxon>
        <taxon>Streptomycetaceae</taxon>
        <taxon>Streptomyces</taxon>
    </lineage>
</organism>
<accession>A0ABS4VAY2</accession>
<comment type="caution">
    <text evidence="1">The sequence shown here is derived from an EMBL/GenBank/DDBJ whole genome shotgun (WGS) entry which is preliminary data.</text>
</comment>
<dbReference type="Proteomes" id="UP001519311">
    <property type="component" value="Unassembled WGS sequence"/>
</dbReference>
<dbReference type="RefSeq" id="WP_245376790.1">
    <property type="nucleotide sequence ID" value="NZ_BMWJ01000003.1"/>
</dbReference>
<evidence type="ECO:0000313" key="2">
    <source>
        <dbReference type="Proteomes" id="UP001519311"/>
    </source>
</evidence>
<name>A0ABS4VAY2_9ACTN</name>
<sequence>MPTEPGDDAEVLKKAYATMTLSVARAMAKRLACEGDGWLTAQPSPDPAYAGKP</sequence>
<reference evidence="1 2" key="1">
    <citation type="submission" date="2021-03" db="EMBL/GenBank/DDBJ databases">
        <title>Sequencing the genomes of 1000 actinobacteria strains.</title>
        <authorList>
            <person name="Klenk H.-P."/>
        </authorList>
    </citation>
    <scope>NUCLEOTIDE SEQUENCE [LARGE SCALE GENOMIC DNA]</scope>
    <source>
        <strain evidence="1 2">DSM 40843</strain>
    </source>
</reference>
<gene>
    <name evidence="1" type="ORF">JOF59_003479</name>
</gene>
<protein>
    <submittedName>
        <fullName evidence="1">Uncharacterized protein</fullName>
    </submittedName>
</protein>
<proteinExistence type="predicted"/>
<keyword evidence="2" id="KW-1185">Reference proteome</keyword>
<dbReference type="EMBL" id="JAGINS010000001">
    <property type="protein sequence ID" value="MBP2361079.1"/>
    <property type="molecule type" value="Genomic_DNA"/>
</dbReference>